<evidence type="ECO:0000256" key="1">
    <source>
        <dbReference type="ARBA" id="ARBA00000349"/>
    </source>
</evidence>
<evidence type="ECO:0000256" key="8">
    <source>
        <dbReference type="ARBA" id="ARBA00023180"/>
    </source>
</evidence>
<comment type="caution">
    <text evidence="13">The sequence shown here is derived from an EMBL/GenBank/DDBJ whole genome shotgun (WGS) entry which is preliminary data.</text>
</comment>
<evidence type="ECO:0000256" key="7">
    <source>
        <dbReference type="ARBA" id="ARBA00023008"/>
    </source>
</evidence>
<dbReference type="EC" id="1.10.3.2" evidence="4"/>
<evidence type="ECO:0000256" key="2">
    <source>
        <dbReference type="ARBA" id="ARBA00001935"/>
    </source>
</evidence>
<protein>
    <recommendedName>
        <fullName evidence="4">laccase</fullName>
        <ecNumber evidence="4">1.10.3.2</ecNumber>
    </recommendedName>
</protein>
<name>A0A8T8SL95_9BASI</name>
<evidence type="ECO:0000259" key="11">
    <source>
        <dbReference type="Pfam" id="PF07731"/>
    </source>
</evidence>
<dbReference type="InterPro" id="IPR011706">
    <property type="entry name" value="Cu-oxidase_C"/>
</dbReference>
<evidence type="ECO:0000256" key="6">
    <source>
        <dbReference type="ARBA" id="ARBA00023002"/>
    </source>
</evidence>
<dbReference type="InterPro" id="IPR033138">
    <property type="entry name" value="Cu_oxidase_CS"/>
</dbReference>
<gene>
    <name evidence="13" type="ORF">A4X03_0g7897</name>
</gene>
<keyword evidence="8" id="KW-0325">Glycoprotein</keyword>
<dbReference type="InterPro" id="IPR002355">
    <property type="entry name" value="Cu_oxidase_Cu_BS"/>
</dbReference>
<dbReference type="Gene3D" id="2.60.40.420">
    <property type="entry name" value="Cupredoxins - blue copper proteins"/>
    <property type="match status" value="3"/>
</dbReference>
<keyword evidence="6" id="KW-0560">Oxidoreductase</keyword>
<comment type="cofactor">
    <cofactor evidence="2">
        <name>Cu cation</name>
        <dbReference type="ChEBI" id="CHEBI:23378"/>
    </cofactor>
</comment>
<evidence type="ECO:0000256" key="3">
    <source>
        <dbReference type="ARBA" id="ARBA00010609"/>
    </source>
</evidence>
<sequence>MITKFGRRSVISDLLALSVLLFCLVSATLARPHSSKQRVKRFSLTVSERLIWADGNPVRSVLLNNSLPGPEVRVNVGDRVLINVTNALQSDNTTVHIHGMSQRMTPMSDGTPLVSQWPIAPGNWFEYELVVGDTDQGTLHTHVGLQAITAYAPFIVDAATPSIYTIHEDRTLILGDWFWETSESIKDGLLANPFVWPGSSKAILLNGQTVGACNETIANTNGGLSCADTKVSPHIVSVPYCSNVRLRLIGATTLSYTAFGLLDHDTAAGGPFTIIAADGTYLNPLPHQPHVEIMPGQRYDVLLHSKTAQEVEKDGKAGCYWFRMESRWRNPGAGGWALLAYPSCDGSILSTALNSGPPLPPGTTTANATLLPPAQFGWIVDQFSPLRWSGAGSDVDAPRDSEVKRRIVIEAQQIGVFGSLQNGTGTRWAENGHVYNEGSRQTPYLIDIYTKAVDAPSYDRAMQGTPKGYDSVTDTYVAKSGDVFDVVIVNNASAKSHNVETHPWHGHNTKQWTIASGAGNFSEEALAAARKGGFQDPIARDTHSVWPGPGASTTNQTLPIASSGGWTVLRYRVASDGSDSGAWLLHCHLHFHTVMGMSTTLVFDPQNVATATNFYNDPSYLTFGHNVTSRYTRAHGHHG</sequence>
<dbReference type="PANTHER" id="PTHR11709">
    <property type="entry name" value="MULTI-COPPER OXIDASE"/>
    <property type="match status" value="1"/>
</dbReference>
<accession>A0A8T8SL95</accession>
<evidence type="ECO:0000259" key="10">
    <source>
        <dbReference type="Pfam" id="PF00394"/>
    </source>
</evidence>
<organism evidence="13 14">
    <name type="scientific">Tilletia caries</name>
    <name type="common">wheat bunt fungus</name>
    <dbReference type="NCBI Taxonomy" id="13290"/>
    <lineage>
        <taxon>Eukaryota</taxon>
        <taxon>Fungi</taxon>
        <taxon>Dikarya</taxon>
        <taxon>Basidiomycota</taxon>
        <taxon>Ustilaginomycotina</taxon>
        <taxon>Exobasidiomycetes</taxon>
        <taxon>Tilletiales</taxon>
        <taxon>Tilletiaceae</taxon>
        <taxon>Tilletia</taxon>
    </lineage>
</organism>
<dbReference type="AlphaFoldDB" id="A0A8T8SL95"/>
<dbReference type="GO" id="GO:0005507">
    <property type="term" value="F:copper ion binding"/>
    <property type="evidence" value="ECO:0007669"/>
    <property type="project" value="InterPro"/>
</dbReference>
<dbReference type="Pfam" id="PF07731">
    <property type="entry name" value="Cu-oxidase_2"/>
    <property type="match status" value="1"/>
</dbReference>
<feature type="domain" description="Plastocyanin-like" evidence="12">
    <location>
        <begin position="53"/>
        <end position="158"/>
    </location>
</feature>
<evidence type="ECO:0000313" key="14">
    <source>
        <dbReference type="Proteomes" id="UP000077671"/>
    </source>
</evidence>
<dbReference type="EMBL" id="LWDD02002079">
    <property type="protein sequence ID" value="KAE8243013.1"/>
    <property type="molecule type" value="Genomic_DNA"/>
</dbReference>
<reference evidence="13" key="1">
    <citation type="submission" date="2016-04" db="EMBL/GenBank/DDBJ databases">
        <authorList>
            <person name="Nguyen H.D."/>
            <person name="Kesanakurti P."/>
            <person name="Cullis J."/>
            <person name="Levesque C.A."/>
            <person name="Hambleton S."/>
        </authorList>
    </citation>
    <scope>NUCLEOTIDE SEQUENCE</scope>
    <source>
        <strain evidence="13">DAOMC 238032</strain>
    </source>
</reference>
<dbReference type="PROSITE" id="PS00080">
    <property type="entry name" value="MULTICOPPER_OXIDASE2"/>
    <property type="match status" value="1"/>
</dbReference>
<feature type="domain" description="Plastocyanin-like" evidence="11">
    <location>
        <begin position="463"/>
        <end position="606"/>
    </location>
</feature>
<evidence type="ECO:0000256" key="5">
    <source>
        <dbReference type="ARBA" id="ARBA00022723"/>
    </source>
</evidence>
<comment type="catalytic activity">
    <reaction evidence="1">
        <text>4 hydroquinone + O2 = 4 benzosemiquinone + 2 H2O</text>
        <dbReference type="Rhea" id="RHEA:11276"/>
        <dbReference type="ChEBI" id="CHEBI:15377"/>
        <dbReference type="ChEBI" id="CHEBI:15379"/>
        <dbReference type="ChEBI" id="CHEBI:17594"/>
        <dbReference type="ChEBI" id="CHEBI:17977"/>
        <dbReference type="EC" id="1.10.3.2"/>
    </reaction>
</comment>
<dbReference type="PROSITE" id="PS00079">
    <property type="entry name" value="MULTICOPPER_OXIDASE1"/>
    <property type="match status" value="1"/>
</dbReference>
<dbReference type="SUPFAM" id="SSF49503">
    <property type="entry name" value="Cupredoxins"/>
    <property type="match status" value="3"/>
</dbReference>
<dbReference type="InterPro" id="IPR008972">
    <property type="entry name" value="Cupredoxin"/>
</dbReference>
<feature type="domain" description="Plastocyanin-like" evidence="10">
    <location>
        <begin position="169"/>
        <end position="307"/>
    </location>
</feature>
<evidence type="ECO:0000256" key="9">
    <source>
        <dbReference type="SAM" id="SignalP"/>
    </source>
</evidence>
<dbReference type="Proteomes" id="UP000077671">
    <property type="component" value="Unassembled WGS sequence"/>
</dbReference>
<reference evidence="13" key="2">
    <citation type="journal article" date="2019" name="IMA Fungus">
        <title>Genome sequencing and comparison of five Tilletia species to identify candidate genes for the detection of regulated species infecting wheat.</title>
        <authorList>
            <person name="Nguyen H.D.T."/>
            <person name="Sultana T."/>
            <person name="Kesanakurti P."/>
            <person name="Hambleton S."/>
        </authorList>
    </citation>
    <scope>NUCLEOTIDE SEQUENCE</scope>
    <source>
        <strain evidence="13">DAOMC 238032</strain>
    </source>
</reference>
<comment type="similarity">
    <text evidence="3">Belongs to the multicopper oxidase family.</text>
</comment>
<dbReference type="Pfam" id="PF07732">
    <property type="entry name" value="Cu-oxidase_3"/>
    <property type="match status" value="1"/>
</dbReference>
<dbReference type="InterPro" id="IPR011707">
    <property type="entry name" value="Cu-oxidase-like_N"/>
</dbReference>
<keyword evidence="7" id="KW-0186">Copper</keyword>
<keyword evidence="5" id="KW-0479">Metal-binding</keyword>
<evidence type="ECO:0000313" key="13">
    <source>
        <dbReference type="EMBL" id="KAE8243013.1"/>
    </source>
</evidence>
<feature type="signal peptide" evidence="9">
    <location>
        <begin position="1"/>
        <end position="30"/>
    </location>
</feature>
<evidence type="ECO:0000256" key="4">
    <source>
        <dbReference type="ARBA" id="ARBA00012297"/>
    </source>
</evidence>
<proteinExistence type="inferred from homology"/>
<dbReference type="PANTHER" id="PTHR11709:SF394">
    <property type="entry name" value="FI03373P-RELATED"/>
    <property type="match status" value="1"/>
</dbReference>
<keyword evidence="9" id="KW-0732">Signal</keyword>
<dbReference type="InterPro" id="IPR045087">
    <property type="entry name" value="Cu-oxidase_fam"/>
</dbReference>
<dbReference type="InterPro" id="IPR001117">
    <property type="entry name" value="Cu-oxidase_2nd"/>
</dbReference>
<dbReference type="Pfam" id="PF00394">
    <property type="entry name" value="Cu-oxidase"/>
    <property type="match status" value="1"/>
</dbReference>
<evidence type="ECO:0000259" key="12">
    <source>
        <dbReference type="Pfam" id="PF07732"/>
    </source>
</evidence>
<dbReference type="GO" id="GO:0052716">
    <property type="term" value="F:hydroquinone:oxygen oxidoreductase activity"/>
    <property type="evidence" value="ECO:0007669"/>
    <property type="project" value="UniProtKB-EC"/>
</dbReference>
<feature type="chain" id="PRO_5035771602" description="laccase" evidence="9">
    <location>
        <begin position="31"/>
        <end position="639"/>
    </location>
</feature>